<keyword evidence="2" id="KW-0614">Plasmid</keyword>
<feature type="signal peptide" evidence="1">
    <location>
        <begin position="1"/>
        <end position="29"/>
    </location>
</feature>
<dbReference type="Proteomes" id="UP001440612">
    <property type="component" value="Plasmid pBS5-3-1"/>
</dbReference>
<reference evidence="3" key="1">
    <citation type="submission" date="2024-04" db="EMBL/GenBank/DDBJ databases">
        <title>Phylogenomic analyses of a clade within the roseobacter group suggest taxonomic reassignments of species of the genera Aestuariivita, Citreicella, Loktanella, Nautella, Pelagibaca, Ruegeria, Thalassobius, Thiobacimonas and Tropicibacter, and the proposal o.</title>
        <authorList>
            <person name="Jeon C.O."/>
        </authorList>
    </citation>
    <scope>NUCLEOTIDE SEQUENCE [LARGE SCALE GENOMIC DNA]</scope>
    <source>
        <strain evidence="3">BS5-3</strain>
        <plasmid evidence="3">pBS5-3-1</plasmid>
    </source>
</reference>
<name>A0ABZ2V9X5_9RHOB</name>
<accession>A0ABZ2V9X5</accession>
<proteinExistence type="predicted"/>
<keyword evidence="1" id="KW-0732">Signal</keyword>
<organism evidence="2 3">
    <name type="scientific">Yoonia phaeophyticola</name>
    <dbReference type="NCBI Taxonomy" id="3137369"/>
    <lineage>
        <taxon>Bacteria</taxon>
        <taxon>Pseudomonadati</taxon>
        <taxon>Pseudomonadota</taxon>
        <taxon>Alphaproteobacteria</taxon>
        <taxon>Rhodobacterales</taxon>
        <taxon>Paracoccaceae</taxon>
        <taxon>Yoonia</taxon>
    </lineage>
</organism>
<dbReference type="EMBL" id="CP150952">
    <property type="protein sequence ID" value="WZC51023.1"/>
    <property type="molecule type" value="Genomic_DNA"/>
</dbReference>
<protein>
    <submittedName>
        <fullName evidence="2">Uncharacterized protein</fullName>
    </submittedName>
</protein>
<evidence type="ECO:0000313" key="2">
    <source>
        <dbReference type="EMBL" id="WZC51023.1"/>
    </source>
</evidence>
<geneLocation type="plasmid" evidence="2 3">
    <name>pBS5-3-1</name>
</geneLocation>
<evidence type="ECO:0000256" key="1">
    <source>
        <dbReference type="SAM" id="SignalP"/>
    </source>
</evidence>
<feature type="chain" id="PRO_5046371027" evidence="1">
    <location>
        <begin position="30"/>
        <end position="120"/>
    </location>
</feature>
<gene>
    <name evidence="2" type="ORF">AABB29_20225</name>
</gene>
<keyword evidence="3" id="KW-1185">Reference proteome</keyword>
<dbReference type="RefSeq" id="WP_341369119.1">
    <property type="nucleotide sequence ID" value="NZ_CP150952.2"/>
</dbReference>
<evidence type="ECO:0000313" key="3">
    <source>
        <dbReference type="Proteomes" id="UP001440612"/>
    </source>
</evidence>
<sequence>MSENLRRHMRLHILLFAALIGSSSTGALAQDAASDDCELAVAAMINLAQTNLANSEAMVQLSIDKLGLLTSIGGQANADMVEAMSAMDATLDGVEQIDGPVVAGGIAAMRRMCPDAFPQN</sequence>